<evidence type="ECO:0000256" key="1">
    <source>
        <dbReference type="ARBA" id="ARBA00022679"/>
    </source>
</evidence>
<dbReference type="InterPro" id="IPR000182">
    <property type="entry name" value="GNAT_dom"/>
</dbReference>
<evidence type="ECO:0000313" key="5">
    <source>
        <dbReference type="Proteomes" id="UP000199585"/>
    </source>
</evidence>
<dbReference type="Pfam" id="PF00583">
    <property type="entry name" value="Acetyltransf_1"/>
    <property type="match status" value="1"/>
</dbReference>
<keyword evidence="2" id="KW-0012">Acyltransferase</keyword>
<organism evidence="4 5">
    <name type="scientific">Loktanella fryxellensis</name>
    <dbReference type="NCBI Taxonomy" id="245187"/>
    <lineage>
        <taxon>Bacteria</taxon>
        <taxon>Pseudomonadati</taxon>
        <taxon>Pseudomonadota</taxon>
        <taxon>Alphaproteobacteria</taxon>
        <taxon>Rhodobacterales</taxon>
        <taxon>Roseobacteraceae</taxon>
        <taxon>Loktanella</taxon>
    </lineage>
</organism>
<dbReference type="PANTHER" id="PTHR43877:SF2">
    <property type="entry name" value="AMINOALKYLPHOSPHONATE N-ACETYLTRANSFERASE-RELATED"/>
    <property type="match status" value="1"/>
</dbReference>
<feature type="domain" description="N-acetyltransferase" evidence="3">
    <location>
        <begin position="7"/>
        <end position="152"/>
    </location>
</feature>
<dbReference type="Proteomes" id="UP000199585">
    <property type="component" value="Unassembled WGS sequence"/>
</dbReference>
<dbReference type="SUPFAM" id="SSF55729">
    <property type="entry name" value="Acyl-CoA N-acyltransferases (Nat)"/>
    <property type="match status" value="1"/>
</dbReference>
<dbReference type="CDD" id="cd04301">
    <property type="entry name" value="NAT_SF"/>
    <property type="match status" value="1"/>
</dbReference>
<reference evidence="4 5" key="1">
    <citation type="submission" date="2016-10" db="EMBL/GenBank/DDBJ databases">
        <authorList>
            <person name="de Groot N.N."/>
        </authorList>
    </citation>
    <scope>NUCLEOTIDE SEQUENCE [LARGE SCALE GENOMIC DNA]</scope>
    <source>
        <strain evidence="4 5">DSM 16213</strain>
    </source>
</reference>
<dbReference type="EMBL" id="FOCI01000004">
    <property type="protein sequence ID" value="SEM75438.1"/>
    <property type="molecule type" value="Genomic_DNA"/>
</dbReference>
<evidence type="ECO:0000313" key="4">
    <source>
        <dbReference type="EMBL" id="SEM75438.1"/>
    </source>
</evidence>
<dbReference type="PANTHER" id="PTHR43877">
    <property type="entry name" value="AMINOALKYLPHOSPHONATE N-ACETYLTRANSFERASE-RELATED-RELATED"/>
    <property type="match status" value="1"/>
</dbReference>
<keyword evidence="5" id="KW-1185">Reference proteome</keyword>
<dbReference type="Gene3D" id="3.40.630.30">
    <property type="match status" value="1"/>
</dbReference>
<dbReference type="GO" id="GO:0016747">
    <property type="term" value="F:acyltransferase activity, transferring groups other than amino-acyl groups"/>
    <property type="evidence" value="ECO:0007669"/>
    <property type="project" value="InterPro"/>
</dbReference>
<accession>A0A1H8B067</accession>
<evidence type="ECO:0000259" key="3">
    <source>
        <dbReference type="PROSITE" id="PS51186"/>
    </source>
</evidence>
<sequence length="152" mass="16224">MTAPLTITIADPRHGAALGLLQASHAHLASRYPPEAIFALDPDELASPHIRFLLAQSDGAALGCAALAHMGDYAEIKSMFVTPAARGTGTGAALMHRLEDEARAQNLRCLRLETGDDLYAAHRLYARHGFVVCGPFGSYVAGPHSVFMQKCL</sequence>
<dbReference type="AlphaFoldDB" id="A0A1H8B067"/>
<protein>
    <submittedName>
        <fullName evidence="4">Putative acetyltransferase</fullName>
    </submittedName>
</protein>
<proteinExistence type="predicted"/>
<dbReference type="InterPro" id="IPR016181">
    <property type="entry name" value="Acyl_CoA_acyltransferase"/>
</dbReference>
<dbReference type="STRING" id="245187.SAMN04488003_10485"/>
<gene>
    <name evidence="4" type="ORF">SAMN04488003_10485</name>
</gene>
<name>A0A1H8B067_9RHOB</name>
<dbReference type="PROSITE" id="PS51186">
    <property type="entry name" value="GNAT"/>
    <property type="match status" value="1"/>
</dbReference>
<dbReference type="InterPro" id="IPR050832">
    <property type="entry name" value="Bact_Acetyltransf"/>
</dbReference>
<dbReference type="RefSeq" id="WP_245731327.1">
    <property type="nucleotide sequence ID" value="NZ_FOCI01000004.1"/>
</dbReference>
<evidence type="ECO:0000256" key="2">
    <source>
        <dbReference type="ARBA" id="ARBA00023315"/>
    </source>
</evidence>
<keyword evidence="1 4" id="KW-0808">Transferase</keyword>